<dbReference type="GO" id="GO:0160136">
    <property type="term" value="F:16S rRNA pseudouridine(516) synthase activity"/>
    <property type="evidence" value="ECO:0007669"/>
    <property type="project" value="UniProtKB-EC"/>
</dbReference>
<evidence type="ECO:0000256" key="6">
    <source>
        <dbReference type="PROSITE-ProRule" id="PRU00182"/>
    </source>
</evidence>
<keyword evidence="3 7" id="KW-0413">Isomerase</keyword>
<comment type="catalytic activity">
    <reaction evidence="4">
        <text>uridine(516) in 16S rRNA = pseudouridine(516) in 16S rRNA</text>
        <dbReference type="Rhea" id="RHEA:38867"/>
        <dbReference type="Rhea" id="RHEA-COMP:10089"/>
        <dbReference type="Rhea" id="RHEA-COMP:10090"/>
        <dbReference type="ChEBI" id="CHEBI:65314"/>
        <dbReference type="ChEBI" id="CHEBI:65315"/>
        <dbReference type="EC" id="5.4.99.19"/>
    </reaction>
</comment>
<dbReference type="InterPro" id="IPR000748">
    <property type="entry name" value="PsdUridine_synth_RsuA/RluB/E/F"/>
</dbReference>
<gene>
    <name evidence="9" type="ORF">PTD2_14229</name>
</gene>
<evidence type="ECO:0000313" key="9">
    <source>
        <dbReference type="EMBL" id="EAR29984.1"/>
    </source>
</evidence>
<dbReference type="InterPro" id="IPR050343">
    <property type="entry name" value="RsuA_PseudoU_synthase"/>
</dbReference>
<evidence type="ECO:0000256" key="2">
    <source>
        <dbReference type="ARBA" id="ARBA00022884"/>
    </source>
</evidence>
<dbReference type="GO" id="GO:0000455">
    <property type="term" value="P:enzyme-directed rRNA pseudouridine synthesis"/>
    <property type="evidence" value="ECO:0007669"/>
    <property type="project" value="UniProtKB-ARBA"/>
</dbReference>
<feature type="domain" description="Pseudouridine synthase RsuA/RluA-like" evidence="8">
    <location>
        <begin position="65"/>
        <end position="195"/>
    </location>
</feature>
<name>A4C7N0_9GAMM</name>
<keyword evidence="10" id="KW-1185">Reference proteome</keyword>
<accession>A4C7N0</accession>
<dbReference type="InterPro" id="IPR042092">
    <property type="entry name" value="PsdUridine_s_RsuA/RluB/E/F_cat"/>
</dbReference>
<dbReference type="CDD" id="cd00165">
    <property type="entry name" value="S4"/>
    <property type="match status" value="1"/>
</dbReference>
<reference evidence="9 10" key="1">
    <citation type="submission" date="2006-02" db="EMBL/GenBank/DDBJ databases">
        <authorList>
            <person name="Moran M.A."/>
            <person name="Kjelleberg S."/>
            <person name="Egan S."/>
            <person name="Saunders N."/>
            <person name="Thomas T."/>
            <person name="Ferriera S."/>
            <person name="Johnson J."/>
            <person name="Kravitz S."/>
            <person name="Halpern A."/>
            <person name="Remington K."/>
            <person name="Beeson K."/>
            <person name="Tran B."/>
            <person name="Rogers Y.-H."/>
            <person name="Friedman R."/>
            <person name="Venter J.C."/>
        </authorList>
    </citation>
    <scope>NUCLEOTIDE SEQUENCE [LARGE SCALE GENOMIC DNA]</scope>
    <source>
        <strain evidence="9 10">D2</strain>
    </source>
</reference>
<dbReference type="STRING" id="87626.PTD2_14229"/>
<organism evidence="9 10">
    <name type="scientific">Pseudoalteromonas tunicata D2</name>
    <dbReference type="NCBI Taxonomy" id="87626"/>
    <lineage>
        <taxon>Bacteria</taxon>
        <taxon>Pseudomonadati</taxon>
        <taxon>Pseudomonadota</taxon>
        <taxon>Gammaproteobacteria</taxon>
        <taxon>Alteromonadales</taxon>
        <taxon>Pseudoalteromonadaceae</taxon>
        <taxon>Pseudoalteromonas</taxon>
    </lineage>
</organism>
<dbReference type="FunFam" id="3.30.70.1560:FF:000001">
    <property type="entry name" value="Pseudouridine synthase"/>
    <property type="match status" value="1"/>
</dbReference>
<comment type="similarity">
    <text evidence="1 7">Belongs to the pseudouridine synthase RsuA family.</text>
</comment>
<dbReference type="InterPro" id="IPR020094">
    <property type="entry name" value="TruA/RsuA/RluB/E/F_N"/>
</dbReference>
<proteinExistence type="inferred from homology"/>
<dbReference type="NCBIfam" id="TIGR00093">
    <property type="entry name" value="pseudouridine synthase"/>
    <property type="match status" value="1"/>
</dbReference>
<dbReference type="CDD" id="cd02553">
    <property type="entry name" value="PseudoU_synth_RsuA"/>
    <property type="match status" value="1"/>
</dbReference>
<dbReference type="NCBIfam" id="NF008097">
    <property type="entry name" value="PRK10839.1"/>
    <property type="match status" value="1"/>
</dbReference>
<dbReference type="RefSeq" id="WP_009837857.1">
    <property type="nucleotide sequence ID" value="NZ_AAOH01000002.1"/>
</dbReference>
<dbReference type="PROSITE" id="PS01149">
    <property type="entry name" value="PSI_RSU"/>
    <property type="match status" value="1"/>
</dbReference>
<dbReference type="OrthoDB" id="9807213at2"/>
<dbReference type="GO" id="GO:0005829">
    <property type="term" value="C:cytosol"/>
    <property type="evidence" value="ECO:0007669"/>
    <property type="project" value="UniProtKB-ARBA"/>
</dbReference>
<dbReference type="Gene3D" id="3.10.290.10">
    <property type="entry name" value="RNA-binding S4 domain"/>
    <property type="match status" value="1"/>
</dbReference>
<dbReference type="EMBL" id="AAOH01000002">
    <property type="protein sequence ID" value="EAR29984.1"/>
    <property type="molecule type" value="Genomic_DNA"/>
</dbReference>
<evidence type="ECO:0000256" key="3">
    <source>
        <dbReference type="ARBA" id="ARBA00023235"/>
    </source>
</evidence>
<dbReference type="SUPFAM" id="SSF55120">
    <property type="entry name" value="Pseudouridine synthase"/>
    <property type="match status" value="1"/>
</dbReference>
<evidence type="ECO:0000256" key="1">
    <source>
        <dbReference type="ARBA" id="ARBA00008348"/>
    </source>
</evidence>
<comment type="caution">
    <text evidence="9">The sequence shown here is derived from an EMBL/GenBank/DDBJ whole genome shotgun (WGS) entry which is preliminary data.</text>
</comment>
<comment type="function">
    <text evidence="5">Responsible for synthesis of pseudouridine from uracil-516 in 16S ribosomal RNA.</text>
</comment>
<dbReference type="PANTHER" id="PTHR47683">
    <property type="entry name" value="PSEUDOURIDINE SYNTHASE FAMILY PROTEIN-RELATED"/>
    <property type="match status" value="1"/>
</dbReference>
<dbReference type="Pfam" id="PF00849">
    <property type="entry name" value="PseudoU_synth_2"/>
    <property type="match status" value="1"/>
</dbReference>
<dbReference type="eggNOG" id="COG1187">
    <property type="taxonomic scope" value="Bacteria"/>
</dbReference>
<evidence type="ECO:0000259" key="8">
    <source>
        <dbReference type="Pfam" id="PF00849"/>
    </source>
</evidence>
<dbReference type="HOGENOM" id="CLU_024979_1_2_6"/>
<dbReference type="InterPro" id="IPR018496">
    <property type="entry name" value="PsdUridine_synth_RsuA/RluB_CS"/>
</dbReference>
<evidence type="ECO:0000313" key="10">
    <source>
        <dbReference type="Proteomes" id="UP000006201"/>
    </source>
</evidence>
<sequence length="233" mass="26505">MKFPCRLDKFISHLTELPRTKTKAGIKRKYAKVNGTVITSFDYQVTESDVVLWQDKQLEVLGDRYFMLNKPEGYVCATSDELHQTVLELLDEPVMSKLHIAGRLDLDTTGLVLITNDGEWSHKVTSPKYQKYKTYLVETLEPMTDDALQELRDGVQLHGEKGLTQPAIVELLAEYSVRISICEGKYHQVKRMFAAVGNKVEVLHREKIAGITLDQDLAPGQYRLLTAEEIHSI</sequence>
<protein>
    <recommendedName>
        <fullName evidence="7">Pseudouridine synthase</fullName>
        <ecNumber evidence="7">5.4.99.-</ecNumber>
    </recommendedName>
</protein>
<dbReference type="PROSITE" id="PS50889">
    <property type="entry name" value="S4"/>
    <property type="match status" value="1"/>
</dbReference>
<dbReference type="InterPro" id="IPR020103">
    <property type="entry name" value="PsdUridine_synth_cat_dom_sf"/>
</dbReference>
<dbReference type="SUPFAM" id="SSF55174">
    <property type="entry name" value="Alpha-L RNA-binding motif"/>
    <property type="match status" value="1"/>
</dbReference>
<dbReference type="InterPro" id="IPR006145">
    <property type="entry name" value="PsdUridine_synth_RsuA/RluA"/>
</dbReference>
<evidence type="ECO:0000256" key="5">
    <source>
        <dbReference type="ARBA" id="ARBA00037590"/>
    </source>
</evidence>
<dbReference type="InterPro" id="IPR036986">
    <property type="entry name" value="S4_RNA-bd_sf"/>
</dbReference>
<dbReference type="AlphaFoldDB" id="A4C7N0"/>
<evidence type="ECO:0000256" key="7">
    <source>
        <dbReference type="RuleBase" id="RU003887"/>
    </source>
</evidence>
<keyword evidence="2 6" id="KW-0694">RNA-binding</keyword>
<dbReference type="GO" id="GO:0003723">
    <property type="term" value="F:RNA binding"/>
    <property type="evidence" value="ECO:0007669"/>
    <property type="project" value="UniProtKB-KW"/>
</dbReference>
<dbReference type="PANTHER" id="PTHR47683:SF4">
    <property type="entry name" value="PSEUDOURIDINE SYNTHASE"/>
    <property type="match status" value="1"/>
</dbReference>
<dbReference type="Proteomes" id="UP000006201">
    <property type="component" value="Unassembled WGS sequence"/>
</dbReference>
<dbReference type="Gene3D" id="3.30.70.580">
    <property type="entry name" value="Pseudouridine synthase I, catalytic domain, N-terminal subdomain"/>
    <property type="match status" value="1"/>
</dbReference>
<evidence type="ECO:0000256" key="4">
    <source>
        <dbReference type="ARBA" id="ARBA00036749"/>
    </source>
</evidence>
<dbReference type="Gene3D" id="3.30.70.1560">
    <property type="entry name" value="Alpha-L RNA-binding motif"/>
    <property type="match status" value="1"/>
</dbReference>
<dbReference type="EC" id="5.4.99.-" evidence="7"/>